<dbReference type="SUPFAM" id="SSF53383">
    <property type="entry name" value="PLP-dependent transferases"/>
    <property type="match status" value="1"/>
</dbReference>
<dbReference type="InterPro" id="IPR015421">
    <property type="entry name" value="PyrdxlP-dep_Trfase_major"/>
</dbReference>
<comment type="caution">
    <text evidence="4">The sequence shown here is derived from an EMBL/GenBank/DDBJ whole genome shotgun (WGS) entry which is preliminary data.</text>
</comment>
<dbReference type="EMBL" id="JBBKZU010000004">
    <property type="protein sequence ID" value="MEJ8811459.1"/>
    <property type="molecule type" value="Genomic_DNA"/>
</dbReference>
<dbReference type="Pfam" id="PF01041">
    <property type="entry name" value="DegT_DnrJ_EryC1"/>
    <property type="match status" value="1"/>
</dbReference>
<proteinExistence type="inferred from homology"/>
<keyword evidence="1 3" id="KW-0663">Pyridoxal phosphate</keyword>
<dbReference type="PIRSF" id="PIRSF000390">
    <property type="entry name" value="PLP_StrS"/>
    <property type="match status" value="1"/>
</dbReference>
<name>A0ABU8VEW5_9BURK</name>
<dbReference type="GO" id="GO:0008483">
    <property type="term" value="F:transaminase activity"/>
    <property type="evidence" value="ECO:0007669"/>
    <property type="project" value="UniProtKB-KW"/>
</dbReference>
<dbReference type="InterPro" id="IPR015424">
    <property type="entry name" value="PyrdxlP-dep_Trfase"/>
</dbReference>
<sequence length="383" mass="41251">MKIPLFRSAASAEPTVARVTRAWADVLRSGVYVLGPQVRAFEDRLSAMLQGRQTVAVGSGSEALLLAFKSLGIGSAAGGNAEDEVLLPAYTFVACAEAVLAAGARPVFVDSAAFDFLPPLAHFRAARTPRTRAILAVGLFGDPTGLPELSAYCEGEGLYLVEDVAQCLGANVPDIEGLARPAGTWGDAAAMSFYPTKTLGAAGDAGALAFRDPRHAERARLLRNHGWRDGTHLCLGHNSRMDELQACLLLAALDDFPAAIARRRAIAARYRAAWSGGPIRMPLDAEGHAWNYFVVALSTRLGRDAFAAQLAANGIDTRIYYEKPLHRHEALRAWHDGRTLANSDRHSACSLALPLYPMLEDHEIDYVIEVVREAAEATRRLPT</sequence>
<dbReference type="PANTHER" id="PTHR30244">
    <property type="entry name" value="TRANSAMINASE"/>
    <property type="match status" value="1"/>
</dbReference>
<reference evidence="4 5" key="1">
    <citation type="submission" date="2024-03" db="EMBL/GenBank/DDBJ databases">
        <title>Novel species of the genus Variovorax.</title>
        <authorList>
            <person name="Liu Q."/>
            <person name="Xin Y.-H."/>
        </authorList>
    </citation>
    <scope>NUCLEOTIDE SEQUENCE [LARGE SCALE GENOMIC DNA]</scope>
    <source>
        <strain evidence="4 5">KACC 18899</strain>
    </source>
</reference>
<comment type="similarity">
    <text evidence="2 3">Belongs to the DegT/DnrJ/EryC1 family.</text>
</comment>
<dbReference type="PANTHER" id="PTHR30244:SF36">
    <property type="entry name" value="3-OXO-GLUCOSE-6-PHOSPHATE:GLUTAMATE AMINOTRANSFERASE"/>
    <property type="match status" value="1"/>
</dbReference>
<evidence type="ECO:0000256" key="1">
    <source>
        <dbReference type="ARBA" id="ARBA00022898"/>
    </source>
</evidence>
<keyword evidence="4" id="KW-0032">Aminotransferase</keyword>
<keyword evidence="4" id="KW-0808">Transferase</keyword>
<evidence type="ECO:0000313" key="5">
    <source>
        <dbReference type="Proteomes" id="UP001365846"/>
    </source>
</evidence>
<dbReference type="Gene3D" id="3.40.640.10">
    <property type="entry name" value="Type I PLP-dependent aspartate aminotransferase-like (Major domain)"/>
    <property type="match status" value="1"/>
</dbReference>
<gene>
    <name evidence="4" type="ORF">WKW77_10310</name>
</gene>
<protein>
    <submittedName>
        <fullName evidence="4">DegT/DnrJ/EryC1/StrS family aminotransferase</fullName>
    </submittedName>
</protein>
<evidence type="ECO:0000256" key="2">
    <source>
        <dbReference type="ARBA" id="ARBA00037999"/>
    </source>
</evidence>
<evidence type="ECO:0000256" key="3">
    <source>
        <dbReference type="RuleBase" id="RU004508"/>
    </source>
</evidence>
<dbReference type="RefSeq" id="WP_340356757.1">
    <property type="nucleotide sequence ID" value="NZ_JBBKZU010000004.1"/>
</dbReference>
<dbReference type="Proteomes" id="UP001365846">
    <property type="component" value="Unassembled WGS sequence"/>
</dbReference>
<dbReference type="InterPro" id="IPR000653">
    <property type="entry name" value="DegT/StrS_aminotransferase"/>
</dbReference>
<dbReference type="Gene3D" id="3.90.1150.10">
    <property type="entry name" value="Aspartate Aminotransferase, domain 1"/>
    <property type="match status" value="1"/>
</dbReference>
<dbReference type="InterPro" id="IPR015422">
    <property type="entry name" value="PyrdxlP-dep_Trfase_small"/>
</dbReference>
<evidence type="ECO:0000313" key="4">
    <source>
        <dbReference type="EMBL" id="MEJ8811459.1"/>
    </source>
</evidence>
<accession>A0ABU8VEW5</accession>
<organism evidence="4 5">
    <name type="scientific">Variovorax ureilyticus</name>
    <dbReference type="NCBI Taxonomy" id="1836198"/>
    <lineage>
        <taxon>Bacteria</taxon>
        <taxon>Pseudomonadati</taxon>
        <taxon>Pseudomonadota</taxon>
        <taxon>Betaproteobacteria</taxon>
        <taxon>Burkholderiales</taxon>
        <taxon>Comamonadaceae</taxon>
        <taxon>Variovorax</taxon>
    </lineage>
</organism>
<keyword evidence="5" id="KW-1185">Reference proteome</keyword>